<evidence type="ECO:0000313" key="4">
    <source>
        <dbReference type="Proteomes" id="UP001597229"/>
    </source>
</evidence>
<dbReference type="InterPro" id="IPR049492">
    <property type="entry name" value="BD-FAE-like_dom"/>
</dbReference>
<accession>A0ABW3WA93</accession>
<evidence type="ECO:0000256" key="1">
    <source>
        <dbReference type="ARBA" id="ARBA00022801"/>
    </source>
</evidence>
<dbReference type="Proteomes" id="UP001597229">
    <property type="component" value="Unassembled WGS sequence"/>
</dbReference>
<gene>
    <name evidence="3" type="ORF">ACFQ3F_25455</name>
</gene>
<evidence type="ECO:0000313" key="3">
    <source>
        <dbReference type="EMBL" id="MFD1251162.1"/>
    </source>
</evidence>
<comment type="caution">
    <text evidence="3">The sequence shown here is derived from an EMBL/GenBank/DDBJ whole genome shotgun (WGS) entry which is preliminary data.</text>
</comment>
<reference evidence="4" key="1">
    <citation type="journal article" date="2019" name="Int. J. Syst. Evol. Microbiol.">
        <title>The Global Catalogue of Microorganisms (GCM) 10K type strain sequencing project: providing services to taxonomists for standard genome sequencing and annotation.</title>
        <authorList>
            <consortium name="The Broad Institute Genomics Platform"/>
            <consortium name="The Broad Institute Genome Sequencing Center for Infectious Disease"/>
            <person name="Wu L."/>
            <person name="Ma J."/>
        </authorList>
    </citation>
    <scope>NUCLEOTIDE SEQUENCE [LARGE SCALE GENOMIC DNA]</scope>
    <source>
        <strain evidence="4">CCUG 52478</strain>
    </source>
</reference>
<keyword evidence="4" id="KW-1185">Reference proteome</keyword>
<dbReference type="GO" id="GO:0016787">
    <property type="term" value="F:hydrolase activity"/>
    <property type="evidence" value="ECO:0007669"/>
    <property type="project" value="UniProtKB-KW"/>
</dbReference>
<dbReference type="Pfam" id="PF20434">
    <property type="entry name" value="BD-FAE"/>
    <property type="match status" value="1"/>
</dbReference>
<dbReference type="InterPro" id="IPR029058">
    <property type="entry name" value="AB_hydrolase_fold"/>
</dbReference>
<dbReference type="Gene3D" id="3.40.50.1820">
    <property type="entry name" value="alpha/beta hydrolase"/>
    <property type="match status" value="1"/>
</dbReference>
<dbReference type="PANTHER" id="PTHR48081">
    <property type="entry name" value="AB HYDROLASE SUPERFAMILY PROTEIN C4A8.06C"/>
    <property type="match status" value="1"/>
</dbReference>
<dbReference type="RefSeq" id="WP_367920268.1">
    <property type="nucleotide sequence ID" value="NZ_BAABAC010000028.1"/>
</dbReference>
<dbReference type="SUPFAM" id="SSF53474">
    <property type="entry name" value="alpha/beta-Hydrolases"/>
    <property type="match status" value="1"/>
</dbReference>
<feature type="domain" description="BD-FAE-like" evidence="2">
    <location>
        <begin position="54"/>
        <end position="159"/>
    </location>
</feature>
<dbReference type="EMBL" id="JBHTLX010000034">
    <property type="protein sequence ID" value="MFD1251162.1"/>
    <property type="molecule type" value="Genomic_DNA"/>
</dbReference>
<evidence type="ECO:0000259" key="2">
    <source>
        <dbReference type="Pfam" id="PF20434"/>
    </source>
</evidence>
<protein>
    <submittedName>
        <fullName evidence="3">Alpha/beta hydrolase</fullName>
    </submittedName>
</protein>
<keyword evidence="1 3" id="KW-0378">Hydrolase</keyword>
<dbReference type="InterPro" id="IPR050300">
    <property type="entry name" value="GDXG_lipolytic_enzyme"/>
</dbReference>
<sequence>MSATWTALEREYSPSSVVEDLAALEAAYASMSAAVRMQNRPVPYQFGEGEEEVLDLFVPPRDNRTGILHAFLHGGYWQALSKDDASFPAKLFNERGDFYAAVNYTLAPRATLEVIVEQCRKAVEWLHRNAGELGFDPDRIILSGSSAGAHLAAMVALTDWAARGVVGDPLKGVVLLSGVYELSPLVHTYINDAVRLTPASALDLSPLLLLRNRRVTVPAVVAWGEHETATFKRESKVMAAALNLNGAGASVLEVSGRNHFNIVHDLSDPSTELGRHVLENERKWTHGSIV</sequence>
<dbReference type="PANTHER" id="PTHR48081:SF33">
    <property type="entry name" value="KYNURENINE FORMAMIDASE"/>
    <property type="match status" value="1"/>
</dbReference>
<proteinExistence type="predicted"/>
<name>A0ABW3WA93_9ACTN</name>
<organism evidence="3 4">
    <name type="scientific">Nocardioides ginsengisoli</name>
    <dbReference type="NCBI Taxonomy" id="363868"/>
    <lineage>
        <taxon>Bacteria</taxon>
        <taxon>Bacillati</taxon>
        <taxon>Actinomycetota</taxon>
        <taxon>Actinomycetes</taxon>
        <taxon>Propionibacteriales</taxon>
        <taxon>Nocardioidaceae</taxon>
        <taxon>Nocardioides</taxon>
    </lineage>
</organism>